<dbReference type="InterPro" id="IPR037171">
    <property type="entry name" value="NagB/RpiA_transferase-like"/>
</dbReference>
<dbReference type="SUPFAM" id="SSF100950">
    <property type="entry name" value="NagB/RpiA/CoA transferase-like"/>
    <property type="match status" value="1"/>
</dbReference>
<dbReference type="EMBL" id="CP028901">
    <property type="protein sequence ID" value="AWB34855.1"/>
    <property type="molecule type" value="Genomic_DNA"/>
</dbReference>
<dbReference type="PANTHER" id="PTHR13707:SF60">
    <property type="entry name" value="ACETATE COA-TRANSFERASE SUBUNIT ALPHA"/>
    <property type="match status" value="1"/>
</dbReference>
<evidence type="ECO:0000313" key="4">
    <source>
        <dbReference type="Proteomes" id="UP000244571"/>
    </source>
</evidence>
<dbReference type="Proteomes" id="UP000244571">
    <property type="component" value="Chromosome"/>
</dbReference>
<evidence type="ECO:0000256" key="2">
    <source>
        <dbReference type="ARBA" id="ARBA00022679"/>
    </source>
</evidence>
<dbReference type="KEGG" id="boz:DBV39_15205"/>
<accession>A0A2R4XM38</accession>
<organism evidence="3 4">
    <name type="scientific">Orrella marina</name>
    <dbReference type="NCBI Taxonomy" id="2163011"/>
    <lineage>
        <taxon>Bacteria</taxon>
        <taxon>Pseudomonadati</taxon>
        <taxon>Pseudomonadota</taxon>
        <taxon>Betaproteobacteria</taxon>
        <taxon>Burkholderiales</taxon>
        <taxon>Alcaligenaceae</taxon>
        <taxon>Orrella</taxon>
    </lineage>
</organism>
<dbReference type="OrthoDB" id="3369756at2"/>
<sequence>MQQGVKPNLGAQSPTPCGLAREDIARVVANDMPDGAYVNLGIGLPTKIANYVAREKEVQLQSEQGLLGLGPAPEPGQEDPDVVNAGKGFVTLLPGASVFSHSDSFLMIRGGHIDIACLGAFQVAANGDIANWSTGSDKFAPGVGGAMDLAAGARQVWVLMEHCQKDGAPRVLERCTYPLTGMGCVNRIYTNFALMTITEAGLRVDRMVEGMTLEDLQAITQASLILAPDCSVYRPD</sequence>
<reference evidence="3 4" key="1">
    <citation type="submission" date="2018-04" db="EMBL/GenBank/DDBJ databases">
        <title>Bordetella sp. HZ20 isolated from seawater.</title>
        <authorList>
            <person name="Sun C."/>
        </authorList>
    </citation>
    <scope>NUCLEOTIDE SEQUENCE [LARGE SCALE GENOMIC DNA]</scope>
    <source>
        <strain evidence="3 4">HZ20</strain>
    </source>
</reference>
<protein>
    <submittedName>
        <fullName evidence="3">3-oxoadipate CoA-transferase</fullName>
    </submittedName>
</protein>
<keyword evidence="4" id="KW-1185">Reference proteome</keyword>
<comment type="similarity">
    <text evidence="1">Belongs to the 3-oxoacid CoA-transferase subunit B family.</text>
</comment>
<evidence type="ECO:0000313" key="3">
    <source>
        <dbReference type="EMBL" id="AWB34855.1"/>
    </source>
</evidence>
<dbReference type="GO" id="GO:0008410">
    <property type="term" value="F:CoA-transferase activity"/>
    <property type="evidence" value="ECO:0007669"/>
    <property type="project" value="InterPro"/>
</dbReference>
<dbReference type="PANTHER" id="PTHR13707">
    <property type="entry name" value="KETOACID-COENZYME A TRANSFERASE"/>
    <property type="match status" value="1"/>
</dbReference>
<dbReference type="AlphaFoldDB" id="A0A2R4XM38"/>
<proteinExistence type="inferred from homology"/>
<dbReference type="InterPro" id="IPR012791">
    <property type="entry name" value="3-oxoacid_CoA-transf_B"/>
</dbReference>
<gene>
    <name evidence="3" type="ORF">DBV39_15205</name>
</gene>
<dbReference type="NCBIfam" id="TIGR02428">
    <property type="entry name" value="pcaJ_scoB_fam"/>
    <property type="match status" value="1"/>
</dbReference>
<dbReference type="SMART" id="SM00882">
    <property type="entry name" value="CoA_trans"/>
    <property type="match status" value="1"/>
</dbReference>
<evidence type="ECO:0000256" key="1">
    <source>
        <dbReference type="ARBA" id="ARBA00007047"/>
    </source>
</evidence>
<dbReference type="Pfam" id="PF01144">
    <property type="entry name" value="CoA_trans"/>
    <property type="match status" value="1"/>
</dbReference>
<name>A0A2R4XM38_9BURK</name>
<keyword evidence="2 3" id="KW-0808">Transferase</keyword>
<dbReference type="InterPro" id="IPR004165">
    <property type="entry name" value="CoA_trans_fam_I"/>
</dbReference>
<dbReference type="Gene3D" id="3.40.1080.10">
    <property type="entry name" value="Glutaconate Coenzyme A-transferase"/>
    <property type="match status" value="1"/>
</dbReference>